<dbReference type="EMBL" id="LN899821">
    <property type="protein sequence ID" value="CUV16223.1"/>
    <property type="molecule type" value="Genomic_DNA"/>
</dbReference>
<sequence>MASAVAPSSLSISRSCTTIDPISAVAQSAMAQSKKPRKPYRPKQAGGAVLARTQPWRLGTEFSMVGDMLRYLLREGALDAMPSGELIYQSPTGRAYTAVTLLRSSTRVFRILRSRDARCPGTEALEHLAEQLQAGQADETRVAAALRCFEALHAYALTRPITDIADAVQTAAIGVQLDKQ</sequence>
<gene>
    <name evidence="1" type="ORF">PSS4_v1_50008</name>
</gene>
<reference evidence="1" key="1">
    <citation type="submission" date="2015-10" db="EMBL/GenBank/DDBJ databases">
        <authorList>
            <person name="Gilbert D.G."/>
        </authorList>
    </citation>
    <scope>NUCLEOTIDE SEQUENCE</scope>
    <source>
        <strain evidence="1">Phyl III-seqv23</strain>
    </source>
</reference>
<evidence type="ECO:0000313" key="1">
    <source>
        <dbReference type="EMBL" id="CUV16223.1"/>
    </source>
</evidence>
<organism evidence="1">
    <name type="scientific">Ralstonia solanacearum</name>
    <name type="common">Pseudomonas solanacearum</name>
    <dbReference type="NCBI Taxonomy" id="305"/>
    <lineage>
        <taxon>Bacteria</taxon>
        <taxon>Pseudomonadati</taxon>
        <taxon>Pseudomonadota</taxon>
        <taxon>Betaproteobacteria</taxon>
        <taxon>Burkholderiales</taxon>
        <taxon>Burkholderiaceae</taxon>
        <taxon>Ralstonia</taxon>
        <taxon>Ralstonia solanacearum species complex</taxon>
    </lineage>
</organism>
<protein>
    <submittedName>
        <fullName evidence="1">Uncharacterized protein</fullName>
    </submittedName>
</protein>
<proteinExistence type="predicted"/>
<accession>A0A0S4U2L9</accession>
<name>A0A0S4U2L9_RALSL</name>
<dbReference type="AlphaFoldDB" id="A0A0S4U2L9"/>